<protein>
    <submittedName>
        <fullName evidence="1">Uncharacterized protein</fullName>
    </submittedName>
</protein>
<gene>
    <name evidence="1" type="ORF">OKA104_LOCUS46466</name>
</gene>
<proteinExistence type="predicted"/>
<comment type="caution">
    <text evidence="1">The sequence shown here is derived from an EMBL/GenBank/DDBJ whole genome shotgun (WGS) entry which is preliminary data.</text>
</comment>
<accession>A0A820I697</accession>
<dbReference type="AlphaFoldDB" id="A0A820I697"/>
<name>A0A820I697_9BILA</name>
<evidence type="ECO:0000313" key="1">
    <source>
        <dbReference type="EMBL" id="CAF4306146.1"/>
    </source>
</evidence>
<sequence>MHARTEFCIPDPPASK</sequence>
<reference evidence="1" key="1">
    <citation type="submission" date="2021-02" db="EMBL/GenBank/DDBJ databases">
        <authorList>
            <person name="Nowell W R."/>
        </authorList>
    </citation>
    <scope>NUCLEOTIDE SEQUENCE</scope>
</reference>
<evidence type="ECO:0000313" key="2">
    <source>
        <dbReference type="Proteomes" id="UP000663881"/>
    </source>
</evidence>
<dbReference type="Proteomes" id="UP000663881">
    <property type="component" value="Unassembled WGS sequence"/>
</dbReference>
<feature type="non-terminal residue" evidence="1">
    <location>
        <position position="16"/>
    </location>
</feature>
<organism evidence="1 2">
    <name type="scientific">Adineta steineri</name>
    <dbReference type="NCBI Taxonomy" id="433720"/>
    <lineage>
        <taxon>Eukaryota</taxon>
        <taxon>Metazoa</taxon>
        <taxon>Spiralia</taxon>
        <taxon>Gnathifera</taxon>
        <taxon>Rotifera</taxon>
        <taxon>Eurotatoria</taxon>
        <taxon>Bdelloidea</taxon>
        <taxon>Adinetida</taxon>
        <taxon>Adinetidae</taxon>
        <taxon>Adineta</taxon>
    </lineage>
</organism>
<dbReference type="EMBL" id="CAJOAY010016960">
    <property type="protein sequence ID" value="CAF4306146.1"/>
    <property type="molecule type" value="Genomic_DNA"/>
</dbReference>